<reference evidence="1 2" key="1">
    <citation type="submission" date="2016-04" db="EMBL/GenBank/DDBJ databases">
        <title>A degradative enzymes factory behind the ericoid mycorrhizal symbiosis.</title>
        <authorList>
            <consortium name="DOE Joint Genome Institute"/>
            <person name="Martino E."/>
            <person name="Morin E."/>
            <person name="Grelet G."/>
            <person name="Kuo A."/>
            <person name="Kohler A."/>
            <person name="Daghino S."/>
            <person name="Barry K."/>
            <person name="Choi C."/>
            <person name="Cichocki N."/>
            <person name="Clum A."/>
            <person name="Copeland A."/>
            <person name="Hainaut M."/>
            <person name="Haridas S."/>
            <person name="Labutti K."/>
            <person name="Lindquist E."/>
            <person name="Lipzen A."/>
            <person name="Khouja H.-R."/>
            <person name="Murat C."/>
            <person name="Ohm R."/>
            <person name="Olson A."/>
            <person name="Spatafora J."/>
            <person name="Veneault-Fourrey C."/>
            <person name="Henrissat B."/>
            <person name="Grigoriev I."/>
            <person name="Martin F."/>
            <person name="Perotto S."/>
        </authorList>
    </citation>
    <scope>NUCLEOTIDE SEQUENCE [LARGE SCALE GENOMIC DNA]</scope>
    <source>
        <strain evidence="1 2">E</strain>
    </source>
</reference>
<accession>A0A2J6TG71</accession>
<gene>
    <name evidence="1" type="ORF">K444DRAFT_360730</name>
</gene>
<dbReference type="Proteomes" id="UP000235371">
    <property type="component" value="Unassembled WGS sequence"/>
</dbReference>
<name>A0A2J6TG71_9HELO</name>
<keyword evidence="2" id="KW-1185">Reference proteome</keyword>
<evidence type="ECO:0000313" key="2">
    <source>
        <dbReference type="Proteomes" id="UP000235371"/>
    </source>
</evidence>
<organism evidence="1 2">
    <name type="scientific">Hyaloscypha bicolor E</name>
    <dbReference type="NCBI Taxonomy" id="1095630"/>
    <lineage>
        <taxon>Eukaryota</taxon>
        <taxon>Fungi</taxon>
        <taxon>Dikarya</taxon>
        <taxon>Ascomycota</taxon>
        <taxon>Pezizomycotina</taxon>
        <taxon>Leotiomycetes</taxon>
        <taxon>Helotiales</taxon>
        <taxon>Hyaloscyphaceae</taxon>
        <taxon>Hyaloscypha</taxon>
        <taxon>Hyaloscypha bicolor</taxon>
    </lineage>
</organism>
<dbReference type="InParanoid" id="A0A2J6TG71"/>
<sequence>MSFHSVVLGAYIEPKLFSNFNTPNPYSGGLSLRCGLNGCPMDLPHIPSGELYPMTFRGLSTKAETSQALTETPALPPQPPKILCWIFPPTSGHSRSRPCMNLTWIYVTRPLKRPLPQDLFCLS</sequence>
<dbReference type="AlphaFoldDB" id="A0A2J6TG71"/>
<evidence type="ECO:0000313" key="1">
    <source>
        <dbReference type="EMBL" id="PMD62013.1"/>
    </source>
</evidence>
<dbReference type="EMBL" id="KZ613785">
    <property type="protein sequence ID" value="PMD62013.1"/>
    <property type="molecule type" value="Genomic_DNA"/>
</dbReference>
<proteinExistence type="predicted"/>
<dbReference type="RefSeq" id="XP_024738917.1">
    <property type="nucleotide sequence ID" value="XM_024872180.1"/>
</dbReference>
<dbReference type="GeneID" id="36580261"/>
<protein>
    <submittedName>
        <fullName evidence="1">Uncharacterized protein</fullName>
    </submittedName>
</protein>